<dbReference type="GO" id="GO:0007059">
    <property type="term" value="P:chromosome segregation"/>
    <property type="evidence" value="ECO:0007669"/>
    <property type="project" value="InterPro"/>
</dbReference>
<proteinExistence type="predicted"/>
<accession>A0A068SFL5</accession>
<dbReference type="AlphaFoldDB" id="A0A068SFL5"/>
<evidence type="ECO:0000313" key="2">
    <source>
        <dbReference type="EMBL" id="CDH60021.1"/>
    </source>
</evidence>
<gene>
    <name evidence="2" type="ORF">LCOR_10820.1</name>
</gene>
<name>A0A068SFL5_9FUNG</name>
<dbReference type="VEuPathDB" id="FungiDB:LCOR_10820.1"/>
<sequence length="386" mass="44915">MQTPKHDDDDDSEFSYKILDSSKRFLHSSRKRRLLLDGSYQPVHLSTSIASYHDFKDNNNDDNLQYSIASGFLSPKSPDSRASLEQNKFSDIHDTPYDDESSVSQWQLTDELPSLPSDKLYKAIPTSVPSYIRVNQLFIWAAQLVRMQQRENRISGQSSQKADRIASRVRDRLIEQLIGGECQPSSFRHQEVDDSSLSKKMPHPRNEKNRETIRDLQEHLRMLLKERSEWEQESTKVFSDHAATLDECSTHDGKEKLTNEILDELPEFQRQFLHKYCTEKESDQETSSLSSSRPGSTTQEIPQRLRDNIPRMRQTLFVLQQLQKRATRYCNDTTREYVARSDTKPMYMPKDDDLMVLDTSKHDDEKRKDGDIEILRLLGSVYCSLV</sequence>
<dbReference type="PANTHER" id="PTHR14778">
    <property type="entry name" value="KINETOCHORE-ASSOCIATED PROTEIN DSN1 HOMOLOG"/>
    <property type="match status" value="1"/>
</dbReference>
<dbReference type="PANTHER" id="PTHR14778:SF2">
    <property type="entry name" value="KINETOCHORE-ASSOCIATED PROTEIN DSN1 HOMOLOG"/>
    <property type="match status" value="1"/>
</dbReference>
<evidence type="ECO:0000313" key="3">
    <source>
        <dbReference type="Proteomes" id="UP000027586"/>
    </source>
</evidence>
<feature type="compositionally biased region" description="Low complexity" evidence="1">
    <location>
        <begin position="287"/>
        <end position="298"/>
    </location>
</feature>
<dbReference type="EMBL" id="CBTN010000081">
    <property type="protein sequence ID" value="CDH60021.1"/>
    <property type="molecule type" value="Genomic_DNA"/>
</dbReference>
<dbReference type="InterPro" id="IPR013218">
    <property type="entry name" value="Dsn1/Mis13"/>
</dbReference>
<dbReference type="STRING" id="1263082.A0A068SFL5"/>
<comment type="caution">
    <text evidence="2">The sequence shown here is derived from an EMBL/GenBank/DDBJ whole genome shotgun (WGS) entry which is preliminary data.</text>
</comment>
<protein>
    <submittedName>
        <fullName evidence="2">Uncharacterized protein</fullName>
    </submittedName>
</protein>
<feature type="region of interest" description="Disordered" evidence="1">
    <location>
        <begin position="186"/>
        <end position="210"/>
    </location>
</feature>
<dbReference type="GO" id="GO:0051301">
    <property type="term" value="P:cell division"/>
    <property type="evidence" value="ECO:0007669"/>
    <property type="project" value="InterPro"/>
</dbReference>
<dbReference type="OrthoDB" id="3364649at2759"/>
<dbReference type="GO" id="GO:0000444">
    <property type="term" value="C:MIS12/MIND type complex"/>
    <property type="evidence" value="ECO:0007669"/>
    <property type="project" value="InterPro"/>
</dbReference>
<feature type="region of interest" description="Disordered" evidence="1">
    <location>
        <begin position="279"/>
        <end position="301"/>
    </location>
</feature>
<keyword evidence="3" id="KW-1185">Reference proteome</keyword>
<evidence type="ECO:0000256" key="1">
    <source>
        <dbReference type="SAM" id="MobiDB-lite"/>
    </source>
</evidence>
<organism evidence="2 3">
    <name type="scientific">Lichtheimia corymbifera JMRC:FSU:9682</name>
    <dbReference type="NCBI Taxonomy" id="1263082"/>
    <lineage>
        <taxon>Eukaryota</taxon>
        <taxon>Fungi</taxon>
        <taxon>Fungi incertae sedis</taxon>
        <taxon>Mucoromycota</taxon>
        <taxon>Mucoromycotina</taxon>
        <taxon>Mucoromycetes</taxon>
        <taxon>Mucorales</taxon>
        <taxon>Lichtheimiaceae</taxon>
        <taxon>Lichtheimia</taxon>
    </lineage>
</organism>
<dbReference type="Pfam" id="PF08202">
    <property type="entry name" value="MIS13"/>
    <property type="match status" value="1"/>
</dbReference>
<dbReference type="Proteomes" id="UP000027586">
    <property type="component" value="Unassembled WGS sequence"/>
</dbReference>
<reference evidence="2" key="1">
    <citation type="submission" date="2013-08" db="EMBL/GenBank/DDBJ databases">
        <title>Gene expansion shapes genome architecture in the human pathogen Lichtheimia corymbifera: an evolutionary genomics analysis in the ancient terrestrial Mucorales (Mucoromycotina).</title>
        <authorList>
            <person name="Schwartze V.U."/>
            <person name="Winter S."/>
            <person name="Shelest E."/>
            <person name="Marcet-Houben M."/>
            <person name="Horn F."/>
            <person name="Wehner S."/>
            <person name="Hoffmann K."/>
            <person name="Riege K."/>
            <person name="Sammeth M."/>
            <person name="Nowrousian M."/>
            <person name="Valiante V."/>
            <person name="Linde J."/>
            <person name="Jacobsen I.D."/>
            <person name="Marz M."/>
            <person name="Brakhage A.A."/>
            <person name="Gabaldon T."/>
            <person name="Bocker S."/>
            <person name="Voigt K."/>
        </authorList>
    </citation>
    <scope>NUCLEOTIDE SEQUENCE [LARGE SCALE GENOMIC DNA]</scope>
    <source>
        <strain evidence="2">FSU 9682</strain>
    </source>
</reference>